<feature type="transmembrane region" description="Helical" evidence="1">
    <location>
        <begin position="58"/>
        <end position="82"/>
    </location>
</feature>
<keyword evidence="1" id="KW-0812">Transmembrane</keyword>
<feature type="transmembrane region" description="Helical" evidence="1">
    <location>
        <begin position="89"/>
        <end position="110"/>
    </location>
</feature>
<dbReference type="PANTHER" id="PTHR14969">
    <property type="entry name" value="SPHINGOSINE-1-PHOSPHATE PHOSPHOHYDROLASE"/>
    <property type="match status" value="1"/>
</dbReference>
<dbReference type="STRING" id="1413211.U473_08085"/>
<dbReference type="Proteomes" id="UP000070352">
    <property type="component" value="Unassembled WGS sequence"/>
</dbReference>
<dbReference type="Gene3D" id="1.20.144.10">
    <property type="entry name" value="Phosphatidic acid phosphatase type 2/haloperoxidase"/>
    <property type="match status" value="2"/>
</dbReference>
<proteinExistence type="predicted"/>
<keyword evidence="1" id="KW-1133">Transmembrane helix</keyword>
<keyword evidence="1" id="KW-0472">Membrane</keyword>
<evidence type="ECO:0000313" key="3">
    <source>
        <dbReference type="EMBL" id="KXG45047.1"/>
    </source>
</evidence>
<feature type="transmembrane region" description="Helical" evidence="1">
    <location>
        <begin position="160"/>
        <end position="178"/>
    </location>
</feature>
<dbReference type="Pfam" id="PF01569">
    <property type="entry name" value="PAP2"/>
    <property type="match status" value="1"/>
</dbReference>
<organism evidence="3 4">
    <name type="scientific">Tepidibacillus decaturensis</name>
    <dbReference type="NCBI Taxonomy" id="1413211"/>
    <lineage>
        <taxon>Bacteria</taxon>
        <taxon>Bacillati</taxon>
        <taxon>Bacillota</taxon>
        <taxon>Bacilli</taxon>
        <taxon>Bacillales</taxon>
        <taxon>Bacillaceae</taxon>
        <taxon>Tepidibacillus</taxon>
    </lineage>
</organism>
<name>A0A135L800_9BACI</name>
<feature type="domain" description="Phosphatidic acid phosphatase type 2/haloperoxidase" evidence="2">
    <location>
        <begin position="89"/>
        <end position="201"/>
    </location>
</feature>
<dbReference type="OrthoDB" id="9789113at2"/>
<feature type="transmembrane region" description="Helical" evidence="1">
    <location>
        <begin position="12"/>
        <end position="30"/>
    </location>
</feature>
<dbReference type="PANTHER" id="PTHR14969:SF13">
    <property type="entry name" value="AT30094P"/>
    <property type="match status" value="1"/>
</dbReference>
<protein>
    <submittedName>
        <fullName evidence="3">Phospholipid phosphatase</fullName>
    </submittedName>
</protein>
<evidence type="ECO:0000256" key="1">
    <source>
        <dbReference type="SAM" id="Phobius"/>
    </source>
</evidence>
<feature type="transmembrane region" description="Helical" evidence="1">
    <location>
        <begin position="130"/>
        <end position="148"/>
    </location>
</feature>
<dbReference type="InterPro" id="IPR036938">
    <property type="entry name" value="PAP2/HPO_sf"/>
</dbReference>
<comment type="caution">
    <text evidence="3">The sequence shown here is derived from an EMBL/GenBank/DDBJ whole genome shotgun (WGS) entry which is preliminary data.</text>
</comment>
<evidence type="ECO:0000313" key="4">
    <source>
        <dbReference type="Proteomes" id="UP000070352"/>
    </source>
</evidence>
<dbReference type="AlphaFoldDB" id="A0A135L800"/>
<accession>A0A135L800</accession>
<reference evidence="3 4" key="1">
    <citation type="submission" date="2016-02" db="EMBL/GenBank/DDBJ databases">
        <title>Draft Genome for Tepidibacillus decaturensis nov. sp. Strain Z9, an Anaerobic, Moderately Thermophilic and Heterotrophic Bacterium from Deep Subsurface of the Illinois Basin, USA.</title>
        <authorList>
            <person name="Dong Y."/>
            <person name="Chang J.Y."/>
            <person name="Sanford R."/>
            <person name="Fouke B.W."/>
        </authorList>
    </citation>
    <scope>NUCLEOTIDE SEQUENCE [LARGE SCALE GENOMIC DNA]</scope>
    <source>
        <strain evidence="3 4">Z9</strain>
    </source>
</reference>
<evidence type="ECO:0000259" key="2">
    <source>
        <dbReference type="SMART" id="SM00014"/>
    </source>
</evidence>
<dbReference type="CDD" id="cd03392">
    <property type="entry name" value="PAP2_like_2"/>
    <property type="match status" value="1"/>
</dbReference>
<dbReference type="EMBL" id="LSKU01000001">
    <property type="protein sequence ID" value="KXG45047.1"/>
    <property type="molecule type" value="Genomic_DNA"/>
</dbReference>
<feature type="transmembrane region" description="Helical" evidence="1">
    <location>
        <begin position="190"/>
        <end position="208"/>
    </location>
</feature>
<keyword evidence="4" id="KW-1185">Reference proteome</keyword>
<dbReference type="SMART" id="SM00014">
    <property type="entry name" value="acidPPc"/>
    <property type="match status" value="1"/>
</dbReference>
<dbReference type="SUPFAM" id="SSF48317">
    <property type="entry name" value="Acid phosphatase/Vanadium-dependent haloperoxidase"/>
    <property type="match status" value="1"/>
</dbReference>
<gene>
    <name evidence="3" type="ORF">U473_08085</name>
</gene>
<dbReference type="InterPro" id="IPR000326">
    <property type="entry name" value="PAP2/HPO"/>
</dbReference>
<sequence>MHHKNKQKTGRKIGFLLLLSFGLIAAFVSFNKIQWFDLPIIIWVQSLENSYLTEVMKFFTWIGSTKIVIAIIIITSIILYVLLKHRIELVFFVIVMIGSTALNNLLKVIFHRERPTIHRIIEETGYSFPSGHSMAAFTLYAMISFLLWKHLRSRFGRGLMILFATVMILLIGISRIYLGVHFPSDVLGGYLASGVWFTLSVMIYQWYLERRAKRNK</sequence>